<name>A0A940IFL7_9BACT</name>
<accession>A0A940IFL7</accession>
<organism evidence="1 2">
    <name type="scientific">Candidatus Cryptobacteroides gallistercoris</name>
    <dbReference type="NCBI Taxonomy" id="2840765"/>
    <lineage>
        <taxon>Bacteria</taxon>
        <taxon>Pseudomonadati</taxon>
        <taxon>Bacteroidota</taxon>
        <taxon>Bacteroidia</taxon>
        <taxon>Bacteroidales</taxon>
        <taxon>Candidatus Cryptobacteroides</taxon>
    </lineage>
</organism>
<protein>
    <recommendedName>
        <fullName evidence="3">Cell division protein FtsQ</fullName>
    </recommendedName>
</protein>
<dbReference type="AlphaFoldDB" id="A0A940IFL7"/>
<dbReference type="EMBL" id="JADIMJ010000047">
    <property type="protein sequence ID" value="MBO8453696.1"/>
    <property type="molecule type" value="Genomic_DNA"/>
</dbReference>
<comment type="caution">
    <text evidence="1">The sequence shown here is derived from an EMBL/GenBank/DDBJ whole genome shotgun (WGS) entry which is preliminary data.</text>
</comment>
<dbReference type="Proteomes" id="UP000771749">
    <property type="component" value="Unassembled WGS sequence"/>
</dbReference>
<reference evidence="1" key="1">
    <citation type="submission" date="2020-10" db="EMBL/GenBank/DDBJ databases">
        <authorList>
            <person name="Gilroy R."/>
        </authorList>
    </citation>
    <scope>NUCLEOTIDE SEQUENCE</scope>
    <source>
        <strain evidence="1">F1-3629</strain>
    </source>
</reference>
<proteinExistence type="predicted"/>
<sequence length="260" mass="28891">MNRLTRYILAAIFGGLTVVLLCAAYTSESLKKKKTACSGIEVCVLDSSINGFVGKERIIGCIAGKYGNPVGRPLSGLDIAAIEKTTDSLSAVRKSEVYVTKDGILHVSLTQRTPVLRFQKDSIGLYADAEGVLFPLQPGYTAHVPIIDGNIPLNVGKDFQGRPVTGRERQWTRQIIGLVSYMRDGGIWLKNIVQIHVDEKGDLILIPDEGREKFIFGQPDSIEEKFRKMELYYTSIVPDKGKDFYSTVNLKYDGRIICRK</sequence>
<evidence type="ECO:0000313" key="1">
    <source>
        <dbReference type="EMBL" id="MBO8453696.1"/>
    </source>
</evidence>
<gene>
    <name evidence="1" type="ORF">IAC07_03100</name>
</gene>
<evidence type="ECO:0008006" key="3">
    <source>
        <dbReference type="Google" id="ProtNLM"/>
    </source>
</evidence>
<reference evidence="1" key="2">
    <citation type="journal article" date="2021" name="PeerJ">
        <title>Extensive microbial diversity within the chicken gut microbiome revealed by metagenomics and culture.</title>
        <authorList>
            <person name="Gilroy R."/>
            <person name="Ravi A."/>
            <person name="Getino M."/>
            <person name="Pursley I."/>
            <person name="Horton D.L."/>
            <person name="Alikhan N.F."/>
            <person name="Baker D."/>
            <person name="Gharbi K."/>
            <person name="Hall N."/>
            <person name="Watson M."/>
            <person name="Adriaenssens E.M."/>
            <person name="Foster-Nyarko E."/>
            <person name="Jarju S."/>
            <person name="Secka A."/>
            <person name="Antonio M."/>
            <person name="Oren A."/>
            <person name="Chaudhuri R.R."/>
            <person name="La Ragione R."/>
            <person name="Hildebrand F."/>
            <person name="Pallen M.J."/>
        </authorList>
    </citation>
    <scope>NUCLEOTIDE SEQUENCE</scope>
    <source>
        <strain evidence="1">F1-3629</strain>
    </source>
</reference>
<evidence type="ECO:0000313" key="2">
    <source>
        <dbReference type="Proteomes" id="UP000771749"/>
    </source>
</evidence>